<keyword evidence="1" id="KW-0732">Signal</keyword>
<evidence type="ECO:0000313" key="2">
    <source>
        <dbReference type="EMBL" id="OOL80581.1"/>
    </source>
</evidence>
<proteinExistence type="predicted"/>
<evidence type="ECO:0000313" key="3">
    <source>
        <dbReference type="Proteomes" id="UP000190409"/>
    </source>
</evidence>
<organism evidence="2 3">
    <name type="scientific">Dolosigranulum pigrum</name>
    <dbReference type="NCBI Taxonomy" id="29394"/>
    <lineage>
        <taxon>Bacteria</taxon>
        <taxon>Bacillati</taxon>
        <taxon>Bacillota</taxon>
        <taxon>Bacilli</taxon>
        <taxon>Lactobacillales</taxon>
        <taxon>Carnobacteriaceae</taxon>
        <taxon>Dolosigranulum</taxon>
    </lineage>
</organism>
<dbReference type="EMBL" id="MUYF01000003">
    <property type="protein sequence ID" value="OOL80581.1"/>
    <property type="molecule type" value="Genomic_DNA"/>
</dbReference>
<dbReference type="PROSITE" id="PS51257">
    <property type="entry name" value="PROKAR_LIPOPROTEIN"/>
    <property type="match status" value="1"/>
</dbReference>
<gene>
    <name evidence="2" type="ORF">BWX42_01180</name>
</gene>
<comment type="caution">
    <text evidence="2">The sequence shown here is derived from an EMBL/GenBank/DDBJ whole genome shotgun (WGS) entry which is preliminary data.</text>
</comment>
<feature type="signal peptide" evidence="1">
    <location>
        <begin position="1"/>
        <end position="17"/>
    </location>
</feature>
<dbReference type="Proteomes" id="UP000190409">
    <property type="component" value="Unassembled WGS sequence"/>
</dbReference>
<protein>
    <recommendedName>
        <fullName evidence="4">DUF5067 domain-containing protein</fullName>
    </recommendedName>
</protein>
<evidence type="ECO:0008006" key="4">
    <source>
        <dbReference type="Google" id="ProtNLM"/>
    </source>
</evidence>
<feature type="chain" id="PRO_5039441590" description="DUF5067 domain-containing protein" evidence="1">
    <location>
        <begin position="18"/>
        <end position="197"/>
    </location>
</feature>
<dbReference type="AlphaFoldDB" id="A0A1S8KLZ8"/>
<evidence type="ECO:0000256" key="1">
    <source>
        <dbReference type="SAM" id="SignalP"/>
    </source>
</evidence>
<sequence>MKKLLTVLFILSGLLFACGKEGNQITQAEGVKKIEADGAMAFDFHHKQGEARAADIWIETYESGQIVDEPIASMLTFAETAEVQSMQVLMDYGKHGLRKNEITLVTPTEEVETVDELDSLEGVTFKGQHSIYLSYENLAPNKEVIIGVMTFEASEQSTVKEQLDALLTDDLDPTTLDVDQLGLADIPLAYVIKAQFK</sequence>
<reference evidence="2 3" key="1">
    <citation type="submission" date="2017-01" db="EMBL/GenBank/DDBJ databases">
        <title>Complete Genome Sequence of Dolosigranulum pigrum isolated from a Patient with interstitial lung disease.</title>
        <authorList>
            <person name="Mukhopadhyay R."/>
            <person name="Joaquin J."/>
            <person name="Hogue R."/>
            <person name="Fitzgerald S."/>
            <person name="Jospin G."/>
            <person name="Eisen J.A."/>
            <person name="Chaturvedi V."/>
        </authorList>
    </citation>
    <scope>NUCLEOTIDE SEQUENCE [LARGE SCALE GENOMIC DNA]</scope>
    <source>
        <strain evidence="2 3">15S00348</strain>
    </source>
</reference>
<name>A0A1S8KLZ8_9LACT</name>
<accession>A0A1S8KLZ8</accession>